<accession>A0A1C4HDV1</accession>
<gene>
    <name evidence="2" type="primary">TCBP1</name>
</gene>
<evidence type="ECO:0000313" key="2">
    <source>
        <dbReference type="EMBL" id="SCC98325.1"/>
    </source>
</evidence>
<protein>
    <submittedName>
        <fullName evidence="2">Trout C-polysaccharide binding protein 1, isoform 2</fullName>
    </submittedName>
</protein>
<reference evidence="2" key="1">
    <citation type="submission" date="2016-07" db="EMBL/GenBank/DDBJ databases">
        <title>Multiple gene and transcript variants encoding salmonid-specific C-polysaccharide-binding proteins are differentially, but strongly induced in Oncorhynchus mykiss after infection with Aeromonas salmonicida.</title>
        <authorList>
            <person name="Koebis J.M."/>
            <person name="Rebl H."/>
            <person name="Goldammer T."/>
            <person name="Rebl A."/>
        </authorList>
    </citation>
    <scope>NUCLEOTIDE SEQUENCE</scope>
    <source>
        <tissue evidence="2">Gills</tissue>
    </source>
</reference>
<evidence type="ECO:0000256" key="1">
    <source>
        <dbReference type="SAM" id="MobiDB-lite"/>
    </source>
</evidence>
<feature type="region of interest" description="Disordered" evidence="1">
    <location>
        <begin position="1"/>
        <end position="35"/>
    </location>
</feature>
<sequence>MTLAGPDEDNDEEDEEDDASSPADCDRLSVLWTGR</sequence>
<dbReference type="AlphaFoldDB" id="A0A1C4HDV1"/>
<proteinExistence type="evidence at transcript level"/>
<feature type="compositionally biased region" description="Acidic residues" evidence="1">
    <location>
        <begin position="1"/>
        <end position="19"/>
    </location>
</feature>
<organism evidence="2">
    <name type="scientific">Oncorhynchus mykiss</name>
    <name type="common">Rainbow trout</name>
    <name type="synonym">Salmo gairdneri</name>
    <dbReference type="NCBI Taxonomy" id="8022"/>
    <lineage>
        <taxon>Eukaryota</taxon>
        <taxon>Metazoa</taxon>
        <taxon>Chordata</taxon>
        <taxon>Craniata</taxon>
        <taxon>Vertebrata</taxon>
        <taxon>Euteleostomi</taxon>
        <taxon>Actinopterygii</taxon>
        <taxon>Neopterygii</taxon>
        <taxon>Teleostei</taxon>
        <taxon>Protacanthopterygii</taxon>
        <taxon>Salmoniformes</taxon>
        <taxon>Salmonidae</taxon>
        <taxon>Salmoninae</taxon>
        <taxon>Oncorhynchus</taxon>
    </lineage>
</organism>
<dbReference type="EMBL" id="LT605005">
    <property type="protein sequence ID" value="SCC98325.1"/>
    <property type="molecule type" value="mRNA"/>
</dbReference>
<name>A0A1C4HDV1_ONCMY</name>